<keyword evidence="9" id="KW-0805">Transcription regulation</keyword>
<dbReference type="InterPro" id="IPR020003">
    <property type="entry name" value="ATPase_a/bsu_AS"/>
</dbReference>
<feature type="region of interest" description="Disordered" evidence="16">
    <location>
        <begin position="1"/>
        <end position="24"/>
    </location>
</feature>
<keyword evidence="22" id="KW-1185">Reference proteome</keyword>
<evidence type="ECO:0000313" key="21">
    <source>
        <dbReference type="EMBL" id="KIH61903.1"/>
    </source>
</evidence>
<evidence type="ECO:0000256" key="5">
    <source>
        <dbReference type="ARBA" id="ARBA00022741"/>
    </source>
</evidence>
<evidence type="ECO:0000259" key="18">
    <source>
        <dbReference type="Pfam" id="PF02874"/>
    </source>
</evidence>
<dbReference type="GO" id="GO:0006366">
    <property type="term" value="P:transcription by RNA polymerase II"/>
    <property type="evidence" value="ECO:0007669"/>
    <property type="project" value="InterPro"/>
</dbReference>
<keyword evidence="10" id="KW-0406">Ion transport</keyword>
<dbReference type="GO" id="GO:0046982">
    <property type="term" value="F:protein heterodimerization activity"/>
    <property type="evidence" value="ECO:0007669"/>
    <property type="project" value="InterPro"/>
</dbReference>
<dbReference type="InterPro" id="IPR024034">
    <property type="entry name" value="ATPase_F1/V1_b/a_C"/>
</dbReference>
<dbReference type="Proteomes" id="UP000054047">
    <property type="component" value="Unassembled WGS sequence"/>
</dbReference>
<dbReference type="GO" id="GO:0046034">
    <property type="term" value="P:ATP metabolic process"/>
    <property type="evidence" value="ECO:0007669"/>
    <property type="project" value="InterPro"/>
</dbReference>
<dbReference type="InterPro" id="IPR003195">
    <property type="entry name" value="TFIID_TAF13"/>
</dbReference>
<dbReference type="Pfam" id="PF02874">
    <property type="entry name" value="ATP-synt_ab_N"/>
    <property type="match status" value="1"/>
</dbReference>
<evidence type="ECO:0000256" key="11">
    <source>
        <dbReference type="ARBA" id="ARBA00023163"/>
    </source>
</evidence>
<proteinExistence type="inferred from homology"/>
<dbReference type="AlphaFoldDB" id="A0A0C2CY15"/>
<dbReference type="Pfam" id="PF22919">
    <property type="entry name" value="ATP-synt_VA_C"/>
    <property type="match status" value="1"/>
</dbReference>
<dbReference type="GO" id="GO:0005634">
    <property type="term" value="C:nucleus"/>
    <property type="evidence" value="ECO:0007669"/>
    <property type="project" value="UniProtKB-SubCell"/>
</dbReference>
<dbReference type="NCBIfam" id="TIGR01042">
    <property type="entry name" value="V-ATPase_V1_A"/>
    <property type="match status" value="1"/>
</dbReference>
<evidence type="ECO:0000256" key="9">
    <source>
        <dbReference type="ARBA" id="ARBA00023015"/>
    </source>
</evidence>
<reference evidence="21 22" key="1">
    <citation type="submission" date="2013-12" db="EMBL/GenBank/DDBJ databases">
        <title>Draft genome of the parsitic nematode Ancylostoma duodenale.</title>
        <authorList>
            <person name="Mitreva M."/>
        </authorList>
    </citation>
    <scope>NUCLEOTIDE SEQUENCE [LARGE SCALE GENOMIC DNA]</scope>
    <source>
        <strain evidence="21 22">Zhejiang</strain>
    </source>
</reference>
<dbReference type="CDD" id="cd18119">
    <property type="entry name" value="ATP-synt_V_A-type_alpha_N"/>
    <property type="match status" value="1"/>
</dbReference>
<dbReference type="InterPro" id="IPR055190">
    <property type="entry name" value="ATP-synt_VA_C"/>
</dbReference>
<evidence type="ECO:0000256" key="1">
    <source>
        <dbReference type="ARBA" id="ARBA00004123"/>
    </source>
</evidence>
<dbReference type="Gene3D" id="2.40.30.20">
    <property type="match status" value="1"/>
</dbReference>
<dbReference type="GO" id="GO:0046961">
    <property type="term" value="F:proton-transporting ATPase activity, rotational mechanism"/>
    <property type="evidence" value="ECO:0007669"/>
    <property type="project" value="InterPro"/>
</dbReference>
<dbReference type="EMBL" id="KN729738">
    <property type="protein sequence ID" value="KIH61903.1"/>
    <property type="molecule type" value="Genomic_DNA"/>
</dbReference>
<comment type="subcellular location">
    <subcellularLocation>
        <location evidence="1">Nucleus</location>
    </subcellularLocation>
</comment>
<dbReference type="InterPro" id="IPR022878">
    <property type="entry name" value="V-ATPase_asu"/>
</dbReference>
<evidence type="ECO:0000256" key="10">
    <source>
        <dbReference type="ARBA" id="ARBA00023065"/>
    </source>
</evidence>
<dbReference type="Pfam" id="PF00006">
    <property type="entry name" value="ATP-synt_ab"/>
    <property type="match status" value="1"/>
</dbReference>
<dbReference type="InterPro" id="IPR005725">
    <property type="entry name" value="ATPase_V1-cplx_asu"/>
</dbReference>
<dbReference type="Gene3D" id="1.10.20.10">
    <property type="entry name" value="Histone, subunit A"/>
    <property type="match status" value="1"/>
</dbReference>
<keyword evidence="8" id="KW-1278">Translocase</keyword>
<feature type="compositionally biased region" description="Acidic residues" evidence="16">
    <location>
        <begin position="1"/>
        <end position="14"/>
    </location>
</feature>
<evidence type="ECO:0000256" key="8">
    <source>
        <dbReference type="ARBA" id="ARBA00022967"/>
    </source>
</evidence>
<dbReference type="InterPro" id="IPR036121">
    <property type="entry name" value="ATPase_F1/V1/A1_a/bsu_N_sf"/>
</dbReference>
<evidence type="ECO:0000256" key="13">
    <source>
        <dbReference type="ARBA" id="ARBA00046574"/>
    </source>
</evidence>
<name>A0A0C2CY15_9BILA</name>
<dbReference type="PANTHER" id="PTHR43607">
    <property type="entry name" value="V-TYPE PROTON ATPASE CATALYTIC SUBUNIT A"/>
    <property type="match status" value="1"/>
</dbReference>
<evidence type="ECO:0000256" key="15">
    <source>
        <dbReference type="ARBA" id="ARBA00083906"/>
    </source>
</evidence>
<keyword evidence="7" id="KW-0067">ATP-binding</keyword>
<dbReference type="CDD" id="cd01134">
    <property type="entry name" value="V_A-ATPase_A"/>
    <property type="match status" value="1"/>
</dbReference>
<dbReference type="HAMAP" id="MF_00309">
    <property type="entry name" value="ATP_synth_A_arch"/>
    <property type="match status" value="1"/>
</dbReference>
<dbReference type="InterPro" id="IPR027417">
    <property type="entry name" value="P-loop_NTPase"/>
</dbReference>
<evidence type="ECO:0000256" key="2">
    <source>
        <dbReference type="ARBA" id="ARBA00008936"/>
    </source>
</evidence>
<accession>A0A0C2CY15</accession>
<dbReference type="CDD" id="cd18111">
    <property type="entry name" value="ATP-synt_V_A-type_alpha_C"/>
    <property type="match status" value="1"/>
</dbReference>
<evidence type="ECO:0000256" key="16">
    <source>
        <dbReference type="SAM" id="MobiDB-lite"/>
    </source>
</evidence>
<dbReference type="SUPFAM" id="SSF47917">
    <property type="entry name" value="C-terminal domain of alpha and beta subunits of F1 ATP synthase"/>
    <property type="match status" value="1"/>
</dbReference>
<dbReference type="FunFam" id="1.10.1140.10:FF:000002">
    <property type="entry name" value="V-type proton ATPase catalytic subunit A"/>
    <property type="match status" value="1"/>
</dbReference>
<dbReference type="Gene3D" id="1.10.1140.10">
    <property type="entry name" value="Bovine Mitochondrial F1-atpase, Atp Synthase Beta Chain, Chain D, domain 3"/>
    <property type="match status" value="1"/>
</dbReference>
<dbReference type="Pfam" id="PF16886">
    <property type="entry name" value="ATP-synt_ab_Xtn"/>
    <property type="match status" value="1"/>
</dbReference>
<dbReference type="GO" id="GO:0005765">
    <property type="term" value="C:lysosomal membrane"/>
    <property type="evidence" value="ECO:0007669"/>
    <property type="project" value="TreeGrafter"/>
</dbReference>
<evidence type="ECO:0000256" key="6">
    <source>
        <dbReference type="ARBA" id="ARBA00022781"/>
    </source>
</evidence>
<keyword evidence="6" id="KW-0375">Hydrogen ion transport</keyword>
<dbReference type="Gene3D" id="3.40.50.300">
    <property type="entry name" value="P-loop containing nucleotide triphosphate hydrolases"/>
    <property type="match status" value="1"/>
</dbReference>
<keyword evidence="11" id="KW-0804">Transcription</keyword>
<dbReference type="SUPFAM" id="SSF47113">
    <property type="entry name" value="Histone-fold"/>
    <property type="match status" value="1"/>
</dbReference>
<keyword evidence="4" id="KW-0813">Transport</keyword>
<keyword evidence="5" id="KW-0547">Nucleotide-binding</keyword>
<evidence type="ECO:0000256" key="4">
    <source>
        <dbReference type="ARBA" id="ARBA00022448"/>
    </source>
</evidence>
<feature type="domain" description="ATPase F1/V1/A1 complex alpha/beta subunit N-terminal" evidence="18">
    <location>
        <begin position="136"/>
        <end position="198"/>
    </location>
</feature>
<feature type="domain" description="ATPase F1/V1/A1 complex alpha/beta subunit nucleotide-binding" evidence="17">
    <location>
        <begin position="345"/>
        <end position="570"/>
    </location>
</feature>
<feature type="domain" description="ATPsynthase alpha/beta subunit barrel-sandwich" evidence="19">
    <location>
        <begin position="240"/>
        <end position="327"/>
    </location>
</feature>
<dbReference type="GO" id="GO:0016887">
    <property type="term" value="F:ATP hydrolysis activity"/>
    <property type="evidence" value="ECO:0007669"/>
    <property type="project" value="InterPro"/>
</dbReference>
<dbReference type="InterPro" id="IPR009072">
    <property type="entry name" value="Histone-fold"/>
</dbReference>
<dbReference type="EC" id="7.1.2.2" evidence="3"/>
<feature type="compositionally biased region" description="Basic and acidic residues" evidence="16">
    <location>
        <begin position="15"/>
        <end position="24"/>
    </location>
</feature>
<dbReference type="PANTHER" id="PTHR43607:SF1">
    <property type="entry name" value="H(+)-TRANSPORTING TWO-SECTOR ATPASE"/>
    <property type="match status" value="1"/>
</dbReference>
<dbReference type="GO" id="GO:0033180">
    <property type="term" value="C:proton-transporting V-type ATPase, V1 domain"/>
    <property type="evidence" value="ECO:0007669"/>
    <property type="project" value="InterPro"/>
</dbReference>
<dbReference type="InterPro" id="IPR023366">
    <property type="entry name" value="ATP_synth_asu-like_sf"/>
</dbReference>
<dbReference type="InterPro" id="IPR004100">
    <property type="entry name" value="ATPase_F1/V1/A1_a/bsu_N"/>
</dbReference>
<organism evidence="21 22">
    <name type="scientific">Ancylostoma duodenale</name>
    <dbReference type="NCBI Taxonomy" id="51022"/>
    <lineage>
        <taxon>Eukaryota</taxon>
        <taxon>Metazoa</taxon>
        <taxon>Ecdysozoa</taxon>
        <taxon>Nematoda</taxon>
        <taxon>Chromadorea</taxon>
        <taxon>Rhabditida</taxon>
        <taxon>Rhabditina</taxon>
        <taxon>Rhabditomorpha</taxon>
        <taxon>Strongyloidea</taxon>
        <taxon>Ancylostomatidae</taxon>
        <taxon>Ancylostomatinae</taxon>
        <taxon>Ancylostoma</taxon>
    </lineage>
</organism>
<evidence type="ECO:0000256" key="14">
    <source>
        <dbReference type="ARBA" id="ARBA00048383"/>
    </source>
</evidence>
<dbReference type="InterPro" id="IPR000194">
    <property type="entry name" value="ATPase_F1/V1/A1_a/bsu_nucl-bd"/>
</dbReference>
<dbReference type="FunFam" id="2.40.30.20:FF:000002">
    <property type="entry name" value="V-type proton ATPase catalytic subunit A"/>
    <property type="match status" value="1"/>
</dbReference>
<dbReference type="FunFam" id="2.40.50.100:FF:000008">
    <property type="entry name" value="V-type proton ATPase catalytic subunit A"/>
    <property type="match status" value="1"/>
</dbReference>
<dbReference type="CDD" id="cd07978">
    <property type="entry name" value="HFD_TAF13"/>
    <property type="match status" value="1"/>
</dbReference>
<dbReference type="GO" id="GO:0005524">
    <property type="term" value="F:ATP binding"/>
    <property type="evidence" value="ECO:0007669"/>
    <property type="project" value="UniProtKB-KW"/>
</dbReference>
<sequence>MDEDDDLFGSDLDDDDKRDKGSPEDKKFFFRKELRSMLYGFGDDKVPYDKTLETLEGIVLDYIKELCERAMNVGKPDRIALEDIHYLIRRDPKKFARVKIRTGLFHVEQYLFLFLPGEMAPTTRDTPIREGLYGFVYGVSGPVVTAEKMAGSAMYELVRVGHGELVGEIIRLESDFATIQVYEETSSVTIGDPVLRTGKPLSVELGPGIMGSIFDGIQRPLKDIADMTKSIYIPKGVSTKALSRDTRWDFVVNKDITVGSHVTGGDEIGSVHENLLINHKIMLPPNSCGTVTFVAPSGQYTVEDVLLEVEFAGQKEKFTMLQVWPVRNPRPCAEKLAANHPLLCGQRVLDALFPCVQGGTTAIPGAFGCGKTVISQSLSKYSNSDAIIYVGCGERGNEMSEVLRDFPELTMEVDGVTTSIMKRTALVANTSNMPVAAREASIYTGITLAEYFRDMGLHVAMMADSTSRWAEALREISGRLGEMPADSGYPAYLAARLASFYERAGKVKCLGNPEREGSVTIVGAVSPPGGDFADPVTSATLGIVQVFWGLDKKLAQRKHFPSINWLISYSKYMRALEEFYEKNYPEFIALRTKCKEILQEEEDLSEIVQLVGKASLAETDKITLEVAKLIKDDFLQQNGYTPYDRFCPFYKTVGMLRNMIGFYDLARHAVESTAQSDNKITWAIIRDHMGDLLYQLSSMKFKDPIKDGEEKIKKDYEDLLEALQNAFRSIED</sequence>
<evidence type="ECO:0000259" key="19">
    <source>
        <dbReference type="Pfam" id="PF16886"/>
    </source>
</evidence>
<evidence type="ECO:0000313" key="22">
    <source>
        <dbReference type="Proteomes" id="UP000054047"/>
    </source>
</evidence>
<evidence type="ECO:0000256" key="12">
    <source>
        <dbReference type="ARBA" id="ARBA00023242"/>
    </source>
</evidence>
<dbReference type="InterPro" id="IPR031686">
    <property type="entry name" value="ATP-synth_a_Xtn"/>
</dbReference>
<evidence type="ECO:0000256" key="3">
    <source>
        <dbReference type="ARBA" id="ARBA00012473"/>
    </source>
</evidence>
<dbReference type="Pfam" id="PF02269">
    <property type="entry name" value="TFIID-18kDa"/>
    <property type="match status" value="1"/>
</dbReference>
<comment type="similarity">
    <text evidence="2">Belongs to the ATPase alpha/beta chains family.</text>
</comment>
<keyword evidence="12" id="KW-0539">Nucleus</keyword>
<dbReference type="NCBIfam" id="NF003220">
    <property type="entry name" value="PRK04192.1"/>
    <property type="match status" value="1"/>
</dbReference>
<comment type="catalytic activity">
    <reaction evidence="14">
        <text>ATP + H2O + 4 H(+)(in) = ADP + phosphate + 5 H(+)(out)</text>
        <dbReference type="Rhea" id="RHEA:57720"/>
        <dbReference type="ChEBI" id="CHEBI:15377"/>
        <dbReference type="ChEBI" id="CHEBI:15378"/>
        <dbReference type="ChEBI" id="CHEBI:30616"/>
        <dbReference type="ChEBI" id="CHEBI:43474"/>
        <dbReference type="ChEBI" id="CHEBI:456216"/>
        <dbReference type="EC" id="7.1.2.2"/>
    </reaction>
</comment>
<evidence type="ECO:0000256" key="7">
    <source>
        <dbReference type="ARBA" id="ARBA00022840"/>
    </source>
</evidence>
<evidence type="ECO:0000259" key="20">
    <source>
        <dbReference type="Pfam" id="PF22919"/>
    </source>
</evidence>
<dbReference type="SUPFAM" id="SSF50615">
    <property type="entry name" value="N-terminal domain of alpha and beta subunits of F1 ATP synthase"/>
    <property type="match status" value="1"/>
</dbReference>
<protein>
    <recommendedName>
        <fullName evidence="3">H(+)-transporting two-sector ATPase</fullName>
        <ecNumber evidence="3">7.1.2.2</ecNumber>
    </recommendedName>
    <alternativeName>
        <fullName evidence="15">Vacuolar H ATPase protein 13</fullName>
    </alternativeName>
</protein>
<gene>
    <name evidence="21" type="ORF">ANCDUO_07816</name>
</gene>
<dbReference type="FunFam" id="3.40.50.300:FF:000052">
    <property type="entry name" value="V-type proton ATPase catalytic subunit A"/>
    <property type="match status" value="1"/>
</dbReference>
<dbReference type="OrthoDB" id="1676488at2759"/>
<dbReference type="FunFam" id="1.10.20.10:FF:000138">
    <property type="entry name" value="TAF (TBP-associated transcription factor) family"/>
    <property type="match status" value="1"/>
</dbReference>
<dbReference type="SUPFAM" id="SSF52540">
    <property type="entry name" value="P-loop containing nucleoside triphosphate hydrolases"/>
    <property type="match status" value="1"/>
</dbReference>
<feature type="domain" description="ATP synthase A/B type C-terminal" evidence="20">
    <location>
        <begin position="578"/>
        <end position="677"/>
    </location>
</feature>
<evidence type="ECO:0000259" key="17">
    <source>
        <dbReference type="Pfam" id="PF00006"/>
    </source>
</evidence>
<comment type="subunit">
    <text evidence="13">V-ATPase is a heteromultimeric enzyme made up of two complexes: the ATP-hydrolytic V1 complex and the proton translocation V0 complex. The V1 complex consists of three catalytic AB heterodimers that form a heterohexamer, three peripheral stalks each consisting of EG heterodimers, one central rotor including subunits D and F, and the regulatory subunits C and H. The proton translocation complex V0 consists of the proton transport subunit a, a ring of proteolipid subunits c9c'', rotary subunit d, subunits e and f, and the accessory subunits vah-19/Ac45 and vah-20/PRR.</text>
</comment>
<dbReference type="Gene3D" id="2.40.50.100">
    <property type="match status" value="1"/>
</dbReference>
<dbReference type="PROSITE" id="PS00152">
    <property type="entry name" value="ATPASE_ALPHA_BETA"/>
    <property type="match status" value="1"/>
</dbReference>